<organism evidence="1">
    <name type="scientific">freshwater metagenome</name>
    <dbReference type="NCBI Taxonomy" id="449393"/>
    <lineage>
        <taxon>unclassified sequences</taxon>
        <taxon>metagenomes</taxon>
        <taxon>ecological metagenomes</taxon>
    </lineage>
</organism>
<reference evidence="1" key="1">
    <citation type="submission" date="2020-05" db="EMBL/GenBank/DDBJ databases">
        <authorList>
            <person name="Chiriac C."/>
            <person name="Salcher M."/>
            <person name="Ghai R."/>
            <person name="Kavagutti S V."/>
        </authorList>
    </citation>
    <scope>NUCLEOTIDE SEQUENCE</scope>
</reference>
<name>A0A6J7A409_9ZZZZ</name>
<accession>A0A6J7A409</accession>
<dbReference type="EMBL" id="CAFABK010000019">
    <property type="protein sequence ID" value="CAB4827596.1"/>
    <property type="molecule type" value="Genomic_DNA"/>
</dbReference>
<protein>
    <submittedName>
        <fullName evidence="1">Unannotated protein</fullName>
    </submittedName>
</protein>
<gene>
    <name evidence="1" type="ORF">UFOPK3204_00616</name>
</gene>
<sequence length="38" mass="4061">MITPGVRLHVSPLGLSKGSTVWLSVKAVEIDPYANPAR</sequence>
<proteinExistence type="predicted"/>
<evidence type="ECO:0000313" key="1">
    <source>
        <dbReference type="EMBL" id="CAB4827596.1"/>
    </source>
</evidence>
<dbReference type="AlphaFoldDB" id="A0A6J7A409"/>